<accession>A0A9P7E2B7</accession>
<dbReference type="AlphaFoldDB" id="A0A9P7E2B7"/>
<evidence type="ECO:0000256" key="1">
    <source>
        <dbReference type="SAM" id="MobiDB-lite"/>
    </source>
</evidence>
<organism evidence="2 3">
    <name type="scientific">Suillus subaureus</name>
    <dbReference type="NCBI Taxonomy" id="48587"/>
    <lineage>
        <taxon>Eukaryota</taxon>
        <taxon>Fungi</taxon>
        <taxon>Dikarya</taxon>
        <taxon>Basidiomycota</taxon>
        <taxon>Agaricomycotina</taxon>
        <taxon>Agaricomycetes</taxon>
        <taxon>Agaricomycetidae</taxon>
        <taxon>Boletales</taxon>
        <taxon>Suillineae</taxon>
        <taxon>Suillaceae</taxon>
        <taxon>Suillus</taxon>
    </lineage>
</organism>
<protein>
    <submittedName>
        <fullName evidence="2">Uncharacterized protein</fullName>
    </submittedName>
</protein>
<name>A0A9P7E2B7_9AGAM</name>
<comment type="caution">
    <text evidence="2">The sequence shown here is derived from an EMBL/GenBank/DDBJ whole genome shotgun (WGS) entry which is preliminary data.</text>
</comment>
<reference evidence="2" key="1">
    <citation type="journal article" date="2020" name="New Phytol.">
        <title>Comparative genomics reveals dynamic genome evolution in host specialist ectomycorrhizal fungi.</title>
        <authorList>
            <person name="Lofgren L.A."/>
            <person name="Nguyen N.H."/>
            <person name="Vilgalys R."/>
            <person name="Ruytinx J."/>
            <person name="Liao H.L."/>
            <person name="Branco S."/>
            <person name="Kuo A."/>
            <person name="LaButti K."/>
            <person name="Lipzen A."/>
            <person name="Andreopoulos W."/>
            <person name="Pangilinan J."/>
            <person name="Riley R."/>
            <person name="Hundley H."/>
            <person name="Na H."/>
            <person name="Barry K."/>
            <person name="Grigoriev I.V."/>
            <person name="Stajich J.E."/>
            <person name="Kennedy P.G."/>
        </authorList>
    </citation>
    <scope>NUCLEOTIDE SEQUENCE</scope>
    <source>
        <strain evidence="2">MN1</strain>
    </source>
</reference>
<feature type="compositionally biased region" description="Polar residues" evidence="1">
    <location>
        <begin position="101"/>
        <end position="125"/>
    </location>
</feature>
<sequence length="125" mass="13704">MGTHQPLPRPYCSGSYYFPPNALDDEGDSMESLFLPLILTPNPQPSPPLPTHDHTETRAPIFTCPAPSLVVVGETGPDKETIKEDLSNSIHAPRNDKDTTMSENPSLINPSTPYPYQSLQTCCSH</sequence>
<feature type="region of interest" description="Disordered" evidence="1">
    <location>
        <begin position="39"/>
        <end position="59"/>
    </location>
</feature>
<dbReference type="GeneID" id="64634788"/>
<dbReference type="RefSeq" id="XP_041189307.1">
    <property type="nucleotide sequence ID" value="XM_041340772.1"/>
</dbReference>
<keyword evidence="3" id="KW-1185">Reference proteome</keyword>
<evidence type="ECO:0000313" key="3">
    <source>
        <dbReference type="Proteomes" id="UP000807769"/>
    </source>
</evidence>
<proteinExistence type="predicted"/>
<feature type="region of interest" description="Disordered" evidence="1">
    <location>
        <begin position="79"/>
        <end position="125"/>
    </location>
</feature>
<dbReference type="Proteomes" id="UP000807769">
    <property type="component" value="Unassembled WGS sequence"/>
</dbReference>
<gene>
    <name evidence="2" type="ORF">BJ212DRAFT_1484299</name>
</gene>
<dbReference type="EMBL" id="JABBWG010000033">
    <property type="protein sequence ID" value="KAG1809593.1"/>
    <property type="molecule type" value="Genomic_DNA"/>
</dbReference>
<evidence type="ECO:0000313" key="2">
    <source>
        <dbReference type="EMBL" id="KAG1809593.1"/>
    </source>
</evidence>
<dbReference type="OrthoDB" id="10588806at2759"/>